<organism evidence="1 2">
    <name type="scientific">Sinanodonta woodiana</name>
    <name type="common">Chinese pond mussel</name>
    <name type="synonym">Anodonta woodiana</name>
    <dbReference type="NCBI Taxonomy" id="1069815"/>
    <lineage>
        <taxon>Eukaryota</taxon>
        <taxon>Metazoa</taxon>
        <taxon>Spiralia</taxon>
        <taxon>Lophotrochozoa</taxon>
        <taxon>Mollusca</taxon>
        <taxon>Bivalvia</taxon>
        <taxon>Autobranchia</taxon>
        <taxon>Heteroconchia</taxon>
        <taxon>Palaeoheterodonta</taxon>
        <taxon>Unionida</taxon>
        <taxon>Unionoidea</taxon>
        <taxon>Unionidae</taxon>
        <taxon>Unioninae</taxon>
        <taxon>Sinanodonta</taxon>
    </lineage>
</organism>
<keyword evidence="2" id="KW-1185">Reference proteome</keyword>
<comment type="caution">
    <text evidence="1">The sequence shown here is derived from an EMBL/GenBank/DDBJ whole genome shotgun (WGS) entry which is preliminary data.</text>
</comment>
<dbReference type="EMBL" id="JBJQND010000004">
    <property type="protein sequence ID" value="KAL3880195.1"/>
    <property type="molecule type" value="Genomic_DNA"/>
</dbReference>
<name>A0ABD3X5P6_SINWO</name>
<accession>A0ABD3X5P6</accession>
<sequence>MPKETIQKVDDFFKRGDISRCILSPASVSKKTYALRRYMEKTLKDAYKQFVEETKIEISFSKFAKCWPKEINRGDIYQTEHLLL</sequence>
<gene>
    <name evidence="1" type="ORF">ACJMK2_032457</name>
</gene>
<proteinExistence type="predicted"/>
<evidence type="ECO:0000313" key="2">
    <source>
        <dbReference type="Proteomes" id="UP001634394"/>
    </source>
</evidence>
<dbReference type="AlphaFoldDB" id="A0ABD3X5P6"/>
<reference evidence="1 2" key="1">
    <citation type="submission" date="2024-11" db="EMBL/GenBank/DDBJ databases">
        <title>Chromosome-level genome assembly of the freshwater bivalve Anodonta woodiana.</title>
        <authorList>
            <person name="Chen X."/>
        </authorList>
    </citation>
    <scope>NUCLEOTIDE SEQUENCE [LARGE SCALE GENOMIC DNA]</scope>
    <source>
        <strain evidence="1">MN2024</strain>
        <tissue evidence="1">Gills</tissue>
    </source>
</reference>
<dbReference type="Proteomes" id="UP001634394">
    <property type="component" value="Unassembled WGS sequence"/>
</dbReference>
<protein>
    <submittedName>
        <fullName evidence="1">Uncharacterized protein</fullName>
    </submittedName>
</protein>
<evidence type="ECO:0000313" key="1">
    <source>
        <dbReference type="EMBL" id="KAL3880195.1"/>
    </source>
</evidence>